<dbReference type="PANTHER" id="PTHR13498">
    <property type="entry name" value="SPERM ASSOCIATED ANTIGEN 7"/>
    <property type="match status" value="1"/>
</dbReference>
<feature type="region of interest" description="Disordered" evidence="2">
    <location>
        <begin position="1"/>
        <end position="24"/>
    </location>
</feature>
<evidence type="ECO:0000256" key="2">
    <source>
        <dbReference type="SAM" id="MobiDB-lite"/>
    </source>
</evidence>
<organism evidence="3 4">
    <name type="scientific">Timema podura</name>
    <name type="common">Walking stick</name>
    <dbReference type="NCBI Taxonomy" id="61482"/>
    <lineage>
        <taxon>Eukaryota</taxon>
        <taxon>Metazoa</taxon>
        <taxon>Ecdysozoa</taxon>
        <taxon>Arthropoda</taxon>
        <taxon>Hexapoda</taxon>
        <taxon>Insecta</taxon>
        <taxon>Pterygota</taxon>
        <taxon>Neoptera</taxon>
        <taxon>Polyneoptera</taxon>
        <taxon>Phasmatodea</taxon>
        <taxon>Timematodea</taxon>
        <taxon>Timematoidea</taxon>
        <taxon>Timematidae</taxon>
        <taxon>Timema</taxon>
    </lineage>
</organism>
<dbReference type="Proteomes" id="UP001153148">
    <property type="component" value="Unassembled WGS sequence"/>
</dbReference>
<feature type="coiled-coil region" evidence="1">
    <location>
        <begin position="29"/>
        <end position="56"/>
    </location>
</feature>
<name>A0ABN7PAH1_TIMPD</name>
<gene>
    <name evidence="3" type="ORF">TPAB3V08_LOCUS9949</name>
</gene>
<sequence>MDILGSILSSMDKPPSVSDKQKDMIKKQKEDFLKKQKAEQEKLKEFRDKVEEKINTLIKDGTMQRYQVRGYGESVSQYY</sequence>
<comment type="caution">
    <text evidence="3">The sequence shown here is derived from an EMBL/GenBank/DDBJ whole genome shotgun (WGS) entry which is preliminary data.</text>
</comment>
<protein>
    <submittedName>
        <fullName evidence="3">Uncharacterized protein</fullName>
    </submittedName>
</protein>
<evidence type="ECO:0000313" key="3">
    <source>
        <dbReference type="EMBL" id="CAG2063001.1"/>
    </source>
</evidence>
<evidence type="ECO:0000256" key="1">
    <source>
        <dbReference type="SAM" id="Coils"/>
    </source>
</evidence>
<dbReference type="PANTHER" id="PTHR13498:SF3">
    <property type="entry name" value="SPERM-ASSOCIATED ANTIGEN 7"/>
    <property type="match status" value="1"/>
</dbReference>
<keyword evidence="4" id="KW-1185">Reference proteome</keyword>
<reference evidence="3" key="1">
    <citation type="submission" date="2021-03" db="EMBL/GenBank/DDBJ databases">
        <authorList>
            <person name="Tran Van P."/>
        </authorList>
    </citation>
    <scope>NUCLEOTIDE SEQUENCE</scope>
</reference>
<dbReference type="InterPro" id="IPR017330">
    <property type="entry name" value="SPAG7"/>
</dbReference>
<evidence type="ECO:0000313" key="4">
    <source>
        <dbReference type="Proteomes" id="UP001153148"/>
    </source>
</evidence>
<keyword evidence="1" id="KW-0175">Coiled coil</keyword>
<feature type="non-terminal residue" evidence="3">
    <location>
        <position position="79"/>
    </location>
</feature>
<accession>A0ABN7PAH1</accession>
<dbReference type="EMBL" id="CAJPIN010023678">
    <property type="protein sequence ID" value="CAG2063001.1"/>
    <property type="molecule type" value="Genomic_DNA"/>
</dbReference>
<proteinExistence type="predicted"/>